<feature type="region of interest" description="Disordered" evidence="1">
    <location>
        <begin position="16"/>
        <end position="41"/>
    </location>
</feature>
<evidence type="ECO:0000313" key="3">
    <source>
        <dbReference type="Proteomes" id="UP001500729"/>
    </source>
</evidence>
<reference evidence="2 3" key="1">
    <citation type="journal article" date="2019" name="Int. J. Syst. Evol. Microbiol.">
        <title>The Global Catalogue of Microorganisms (GCM) 10K type strain sequencing project: providing services to taxonomists for standard genome sequencing and annotation.</title>
        <authorList>
            <consortium name="The Broad Institute Genomics Platform"/>
            <consortium name="The Broad Institute Genome Sequencing Center for Infectious Disease"/>
            <person name="Wu L."/>
            <person name="Ma J."/>
        </authorList>
    </citation>
    <scope>NUCLEOTIDE SEQUENCE [LARGE SCALE GENOMIC DNA]</scope>
    <source>
        <strain evidence="2 3">JCM 10303</strain>
    </source>
</reference>
<dbReference type="SUPFAM" id="SSF89733">
    <property type="entry name" value="L-sulfolactate dehydrogenase-like"/>
    <property type="match status" value="1"/>
</dbReference>
<protein>
    <submittedName>
        <fullName evidence="2">Uncharacterized protein</fullName>
    </submittedName>
</protein>
<dbReference type="InterPro" id="IPR043143">
    <property type="entry name" value="Mal/L-sulf/L-lact_DH-like_NADP"/>
</dbReference>
<evidence type="ECO:0000313" key="2">
    <source>
        <dbReference type="EMBL" id="GAA0565974.1"/>
    </source>
</evidence>
<dbReference type="InterPro" id="IPR036111">
    <property type="entry name" value="Mal/L-sulfo/L-lacto_DH-like_sf"/>
</dbReference>
<proteinExistence type="predicted"/>
<gene>
    <name evidence="2" type="ORF">GCM10009533_71870</name>
</gene>
<dbReference type="EMBL" id="BAAAGS010000124">
    <property type="protein sequence ID" value="GAA0565974.1"/>
    <property type="molecule type" value="Genomic_DNA"/>
</dbReference>
<dbReference type="Gene3D" id="3.30.1370.60">
    <property type="entry name" value="Hypothetical oxidoreductase yiak, domain 2"/>
    <property type="match status" value="1"/>
</dbReference>
<comment type="caution">
    <text evidence="2">The sequence shown here is derived from an EMBL/GenBank/DDBJ whole genome shotgun (WGS) entry which is preliminary data.</text>
</comment>
<sequence>MAPETWCTGMFSYVPGESGESRARRNDRRKRACSGGAARATDGRFGTNPIAFGFPSTSAPVTWYIGTAAVMYGEVVLATRLGADLRPHLIWVCPWAGDIVDQL</sequence>
<accession>A0ABN1EG48</accession>
<keyword evidence="3" id="KW-1185">Reference proteome</keyword>
<name>A0ABN1EG48_SACER</name>
<organism evidence="2 3">
    <name type="scientific">Saccharopolyspora erythraea</name>
    <name type="common">Streptomyces erythraeus</name>
    <dbReference type="NCBI Taxonomy" id="1836"/>
    <lineage>
        <taxon>Bacteria</taxon>
        <taxon>Bacillati</taxon>
        <taxon>Actinomycetota</taxon>
        <taxon>Actinomycetes</taxon>
        <taxon>Pseudonocardiales</taxon>
        <taxon>Pseudonocardiaceae</taxon>
        <taxon>Saccharopolyspora</taxon>
    </lineage>
</organism>
<dbReference type="Proteomes" id="UP001500729">
    <property type="component" value="Unassembled WGS sequence"/>
</dbReference>
<evidence type="ECO:0000256" key="1">
    <source>
        <dbReference type="SAM" id="MobiDB-lite"/>
    </source>
</evidence>